<name>A0ABR3RB14_9PLEO</name>
<evidence type="ECO:0008006" key="3">
    <source>
        <dbReference type="Google" id="ProtNLM"/>
    </source>
</evidence>
<keyword evidence="2" id="KW-1185">Reference proteome</keyword>
<dbReference type="Proteomes" id="UP001521785">
    <property type="component" value="Unassembled WGS sequence"/>
</dbReference>
<dbReference type="EMBL" id="JAKJXO020000008">
    <property type="protein sequence ID" value="KAL1601488.1"/>
    <property type="molecule type" value="Genomic_DNA"/>
</dbReference>
<comment type="caution">
    <text evidence="1">The sequence shown here is derived from an EMBL/GenBank/DDBJ whole genome shotgun (WGS) entry which is preliminary data.</text>
</comment>
<evidence type="ECO:0000313" key="1">
    <source>
        <dbReference type="EMBL" id="KAL1601488.1"/>
    </source>
</evidence>
<organism evidence="1 2">
    <name type="scientific">Paraconiothyrium brasiliense</name>
    <dbReference type="NCBI Taxonomy" id="300254"/>
    <lineage>
        <taxon>Eukaryota</taxon>
        <taxon>Fungi</taxon>
        <taxon>Dikarya</taxon>
        <taxon>Ascomycota</taxon>
        <taxon>Pezizomycotina</taxon>
        <taxon>Dothideomycetes</taxon>
        <taxon>Pleosporomycetidae</taxon>
        <taxon>Pleosporales</taxon>
        <taxon>Massarineae</taxon>
        <taxon>Didymosphaeriaceae</taxon>
        <taxon>Paraconiothyrium</taxon>
    </lineage>
</organism>
<accession>A0ABR3RB14</accession>
<gene>
    <name evidence="1" type="ORF">SLS60_006403</name>
</gene>
<reference evidence="1 2" key="1">
    <citation type="submission" date="2024-02" db="EMBL/GenBank/DDBJ databases">
        <title>De novo assembly and annotation of 12 fungi associated with fruit tree decline syndrome in Ontario, Canada.</title>
        <authorList>
            <person name="Sulman M."/>
            <person name="Ellouze W."/>
            <person name="Ilyukhin E."/>
        </authorList>
    </citation>
    <scope>NUCLEOTIDE SEQUENCE [LARGE SCALE GENOMIC DNA]</scope>
    <source>
        <strain evidence="1 2">M42-189</strain>
    </source>
</reference>
<sequence>MDLTEGNLDQLWNFLCPMIIGVKDNKCGGPAGFSAKPPVMFEWERFDLESPNGPLPIRVHHQEATKLGHHKHTSLPEPVQDKWFTLRDNAVDVVSPGRALIRIDKASDAMPGQFYIASIAEKKGQSPEPNKQPEGIMPKMFHVTLATMTGRNFWVFMRRAYALLNKGEIVQFHYHMHENRHYRNPREARSIMRQNPQLWPVTILRAMPEGTGLLMAPWSNGNEVVWSMTRDPLLTQTRINNYYAKLRHALNNAWLKHLYPRRQASASVDGRNESPTFMHNDMITLASAMDTVFDYQVQVVRRVLMGDERYSAEGRDFAKNLAELAPLVKGADRARGEETSFGQGRKHNPFFEEMMMRWDRTMKDPRSMLSRRGRRRGVQE</sequence>
<protein>
    <recommendedName>
        <fullName evidence="3">Vanillate O-demethylase oxygenase-like C-terminal catalytic domain-containing protein</fullName>
    </recommendedName>
</protein>
<proteinExistence type="predicted"/>
<evidence type="ECO:0000313" key="2">
    <source>
        <dbReference type="Proteomes" id="UP001521785"/>
    </source>
</evidence>